<evidence type="ECO:0000313" key="2">
    <source>
        <dbReference type="Proteomes" id="UP000194236"/>
    </source>
</evidence>
<accession>A0A1Y3AM19</accession>
<dbReference type="Proteomes" id="UP000194236">
    <property type="component" value="Unassembled WGS sequence"/>
</dbReference>
<gene>
    <name evidence="1" type="ORF">BLA29_009963</name>
</gene>
<feature type="non-terminal residue" evidence="1">
    <location>
        <position position="123"/>
    </location>
</feature>
<reference evidence="1 2" key="1">
    <citation type="submission" date="2017-03" db="EMBL/GenBank/DDBJ databases">
        <title>Genome Survey of Euroglyphus maynei.</title>
        <authorList>
            <person name="Arlian L.G."/>
            <person name="Morgan M.S."/>
            <person name="Rider S.D."/>
        </authorList>
    </citation>
    <scope>NUCLEOTIDE SEQUENCE [LARGE SCALE GENOMIC DNA]</scope>
    <source>
        <strain evidence="1">Arlian Lab</strain>
        <tissue evidence="1">Whole body</tissue>
    </source>
</reference>
<proteinExistence type="predicted"/>
<comment type="caution">
    <text evidence="1">The sequence shown here is derived from an EMBL/GenBank/DDBJ whole genome shotgun (WGS) entry which is preliminary data.</text>
</comment>
<evidence type="ECO:0000313" key="1">
    <source>
        <dbReference type="EMBL" id="OTF69492.1"/>
    </source>
</evidence>
<sequence length="123" mass="14488">MDEPPHYFPSKNDFPYFGHRNSCQITMKHDVLGDNFHFPVFNQSVPGTGVENPVQTYGRIPQDIQQQYSKLRNDHNENPVQLLRAKFREKKNRSNDEVVYGERINNHHNQLDENNNPIIIDEN</sequence>
<keyword evidence="2" id="KW-1185">Reference proteome</keyword>
<organism evidence="1 2">
    <name type="scientific">Euroglyphus maynei</name>
    <name type="common">Mayne's house dust mite</name>
    <dbReference type="NCBI Taxonomy" id="6958"/>
    <lineage>
        <taxon>Eukaryota</taxon>
        <taxon>Metazoa</taxon>
        <taxon>Ecdysozoa</taxon>
        <taxon>Arthropoda</taxon>
        <taxon>Chelicerata</taxon>
        <taxon>Arachnida</taxon>
        <taxon>Acari</taxon>
        <taxon>Acariformes</taxon>
        <taxon>Sarcoptiformes</taxon>
        <taxon>Astigmata</taxon>
        <taxon>Psoroptidia</taxon>
        <taxon>Analgoidea</taxon>
        <taxon>Pyroglyphidae</taxon>
        <taxon>Pyroglyphinae</taxon>
        <taxon>Euroglyphus</taxon>
    </lineage>
</organism>
<dbReference type="AlphaFoldDB" id="A0A1Y3AM19"/>
<dbReference type="EMBL" id="MUJZ01070253">
    <property type="protein sequence ID" value="OTF69492.1"/>
    <property type="molecule type" value="Genomic_DNA"/>
</dbReference>
<protein>
    <submittedName>
        <fullName evidence="1">Uncharacterized protein</fullName>
    </submittedName>
</protein>
<name>A0A1Y3AM19_EURMA</name>